<reference evidence="1" key="2">
    <citation type="journal article" date="2007" name="Science">
        <title>Draft genome sequence of the sexually transmitted pathogen Trichomonas vaginalis.</title>
        <authorList>
            <person name="Carlton J.M."/>
            <person name="Hirt R.P."/>
            <person name="Silva J.C."/>
            <person name="Delcher A.L."/>
            <person name="Schatz M."/>
            <person name="Zhao Q."/>
            <person name="Wortman J.R."/>
            <person name="Bidwell S.L."/>
            <person name="Alsmark U.C.M."/>
            <person name="Besteiro S."/>
            <person name="Sicheritz-Ponten T."/>
            <person name="Noel C.J."/>
            <person name="Dacks J.B."/>
            <person name="Foster P.G."/>
            <person name="Simillion C."/>
            <person name="Van de Peer Y."/>
            <person name="Miranda-Saavedra D."/>
            <person name="Barton G.J."/>
            <person name="Westrop G.D."/>
            <person name="Mueller S."/>
            <person name="Dessi D."/>
            <person name="Fiori P.L."/>
            <person name="Ren Q."/>
            <person name="Paulsen I."/>
            <person name="Zhang H."/>
            <person name="Bastida-Corcuera F.D."/>
            <person name="Simoes-Barbosa A."/>
            <person name="Brown M.T."/>
            <person name="Hayes R.D."/>
            <person name="Mukherjee M."/>
            <person name="Okumura C.Y."/>
            <person name="Schneider R."/>
            <person name="Smith A.J."/>
            <person name="Vanacova S."/>
            <person name="Villalvazo M."/>
            <person name="Haas B.J."/>
            <person name="Pertea M."/>
            <person name="Feldblyum T.V."/>
            <person name="Utterback T.R."/>
            <person name="Shu C.L."/>
            <person name="Osoegawa K."/>
            <person name="de Jong P.J."/>
            <person name="Hrdy I."/>
            <person name="Horvathova L."/>
            <person name="Zubacova Z."/>
            <person name="Dolezal P."/>
            <person name="Malik S.B."/>
            <person name="Logsdon J.M. Jr."/>
            <person name="Henze K."/>
            <person name="Gupta A."/>
            <person name="Wang C.C."/>
            <person name="Dunne R.L."/>
            <person name="Upcroft J.A."/>
            <person name="Upcroft P."/>
            <person name="White O."/>
            <person name="Salzberg S.L."/>
            <person name="Tang P."/>
            <person name="Chiu C.-H."/>
            <person name="Lee Y.-S."/>
            <person name="Embley T.M."/>
            <person name="Coombs G.H."/>
            <person name="Mottram J.C."/>
            <person name="Tachezy J."/>
            <person name="Fraser-Liggett C.M."/>
            <person name="Johnson P.J."/>
        </authorList>
    </citation>
    <scope>NUCLEOTIDE SEQUENCE [LARGE SCALE GENOMIC DNA]</scope>
    <source>
        <strain evidence="1">G3</strain>
    </source>
</reference>
<dbReference type="AlphaFoldDB" id="A2E7X3"/>
<dbReference type="VEuPathDB" id="TrichDB:TVAG_127050"/>
<dbReference type="RefSeq" id="XP_001323422.1">
    <property type="nucleotide sequence ID" value="XM_001323387.1"/>
</dbReference>
<dbReference type="InParanoid" id="A2E7X3"/>
<dbReference type="Gene3D" id="1.25.40.10">
    <property type="entry name" value="Tetratricopeptide repeat domain"/>
    <property type="match status" value="1"/>
</dbReference>
<sequence length="558" mass="62437">MELAQLNASAKNKMISGKYPAAIADFTKVIEATKATTDDKTALKISAYNNRSYCNILIKKYDEALDDINNAIEIANSARKPEAIKALDVEQRKNDEIVPLLVEALARRANIYDMKDKCLESLQEYQNAMNIIPDGDAKVAYNRLLRTCGIHPLPEDQRLGIFSDVVSHILDRPSLVESMKKLCDYFTNPQEISKPDLEFFASSKAINVPDGVITFYVRDPEVVLLSIKTLSAIGKKGCLPVYSFFNDVKDCINNYPKNIEIVTEAVQYLFDTPEQAFIKFADEESIEPICDCFSLGLPEPVKEQLFFILFNIANNEELCLKVLNHPPVLDNIINEKSVGAGMLMSRLTQSTPFAKFAIGKCGFSWIAKLLNPELGVEKVTGLIIALSRCVMICKEVENFDYKSEVFVVVENVVPTLQKMMKSLDICSNGFACLALSVDIVPEKIQQLRAVRLASLGLALHKQHPKVVQNVMAFIYYAAKSGLLQDVKEIENEIVPVIFDAIRESSSYQTICEHSIAILVMLDHPSKQKMLLAGIQQYPNSQIFKELIPGNIDLKQIPH</sequence>
<evidence type="ECO:0000313" key="2">
    <source>
        <dbReference type="Proteomes" id="UP000001542"/>
    </source>
</evidence>
<dbReference type="SMR" id="A2E7X3"/>
<evidence type="ECO:0000313" key="1">
    <source>
        <dbReference type="EMBL" id="EAY11199.1"/>
    </source>
</evidence>
<organism evidence="1 2">
    <name type="scientific">Trichomonas vaginalis (strain ATCC PRA-98 / G3)</name>
    <dbReference type="NCBI Taxonomy" id="412133"/>
    <lineage>
        <taxon>Eukaryota</taxon>
        <taxon>Metamonada</taxon>
        <taxon>Parabasalia</taxon>
        <taxon>Trichomonadida</taxon>
        <taxon>Trichomonadidae</taxon>
        <taxon>Trichomonas</taxon>
    </lineage>
</organism>
<dbReference type="InterPro" id="IPR016024">
    <property type="entry name" value="ARM-type_fold"/>
</dbReference>
<reference evidence="1" key="1">
    <citation type="submission" date="2006-10" db="EMBL/GenBank/DDBJ databases">
        <authorList>
            <person name="Amadeo P."/>
            <person name="Zhao Q."/>
            <person name="Wortman J."/>
            <person name="Fraser-Liggett C."/>
            <person name="Carlton J."/>
        </authorList>
    </citation>
    <scope>NUCLEOTIDE SEQUENCE</scope>
    <source>
        <strain evidence="1">G3</strain>
    </source>
</reference>
<dbReference type="KEGG" id="tva:4769151"/>
<dbReference type="SUPFAM" id="SSF48452">
    <property type="entry name" value="TPR-like"/>
    <property type="match status" value="1"/>
</dbReference>
<protein>
    <recommendedName>
        <fullName evidence="3">TPR Domain containing protein</fullName>
    </recommendedName>
</protein>
<evidence type="ECO:0008006" key="3">
    <source>
        <dbReference type="Google" id="ProtNLM"/>
    </source>
</evidence>
<dbReference type="VEuPathDB" id="TrichDB:TVAGG3_0213900"/>
<dbReference type="EMBL" id="DS113323">
    <property type="protein sequence ID" value="EAY11199.1"/>
    <property type="molecule type" value="Genomic_DNA"/>
</dbReference>
<dbReference type="SMART" id="SM00028">
    <property type="entry name" value="TPR"/>
    <property type="match status" value="2"/>
</dbReference>
<name>A2E7X3_TRIV3</name>
<gene>
    <name evidence="1" type="ORF">TVAG_127050</name>
</gene>
<keyword evidence="2" id="KW-1185">Reference proteome</keyword>
<proteinExistence type="predicted"/>
<dbReference type="SUPFAM" id="SSF48371">
    <property type="entry name" value="ARM repeat"/>
    <property type="match status" value="1"/>
</dbReference>
<accession>A2E7X3</accession>
<dbReference type="InterPro" id="IPR011990">
    <property type="entry name" value="TPR-like_helical_dom_sf"/>
</dbReference>
<dbReference type="Proteomes" id="UP000001542">
    <property type="component" value="Unassembled WGS sequence"/>
</dbReference>
<dbReference type="InterPro" id="IPR019734">
    <property type="entry name" value="TPR_rpt"/>
</dbReference>